<feature type="compositionally biased region" description="Polar residues" evidence="1">
    <location>
        <begin position="397"/>
        <end position="407"/>
    </location>
</feature>
<keyword evidence="4" id="KW-1185">Reference proteome</keyword>
<dbReference type="HOGENOM" id="CLU_614074_0_0_1"/>
<feature type="region of interest" description="Disordered" evidence="1">
    <location>
        <begin position="90"/>
        <end position="112"/>
    </location>
</feature>
<dbReference type="SUPFAM" id="SSF46689">
    <property type="entry name" value="Homeodomain-like"/>
    <property type="match status" value="1"/>
</dbReference>
<dbReference type="CDD" id="cd00167">
    <property type="entry name" value="SANT"/>
    <property type="match status" value="1"/>
</dbReference>
<feature type="compositionally biased region" description="Basic and acidic residues" evidence="1">
    <location>
        <begin position="198"/>
        <end position="207"/>
    </location>
</feature>
<feature type="compositionally biased region" description="Basic and acidic residues" evidence="1">
    <location>
        <begin position="381"/>
        <end position="393"/>
    </location>
</feature>
<feature type="compositionally biased region" description="Basic and acidic residues" evidence="1">
    <location>
        <begin position="90"/>
        <end position="104"/>
    </location>
</feature>
<proteinExistence type="predicted"/>
<evidence type="ECO:0000259" key="2">
    <source>
        <dbReference type="PROSITE" id="PS50090"/>
    </source>
</evidence>
<feature type="domain" description="Myb-like" evidence="2">
    <location>
        <begin position="306"/>
        <end position="346"/>
    </location>
</feature>
<protein>
    <recommendedName>
        <fullName evidence="2">Myb-like domain-containing protein</fullName>
    </recommendedName>
</protein>
<feature type="region of interest" description="Disordered" evidence="1">
    <location>
        <begin position="141"/>
        <end position="177"/>
    </location>
</feature>
<evidence type="ECO:0000313" key="3">
    <source>
        <dbReference type="EMBL" id="KIM97870.1"/>
    </source>
</evidence>
<dbReference type="AlphaFoldDB" id="A0A0C3GP96"/>
<dbReference type="PROSITE" id="PS50090">
    <property type="entry name" value="MYB_LIKE"/>
    <property type="match status" value="1"/>
</dbReference>
<dbReference type="InterPro" id="IPR001005">
    <property type="entry name" value="SANT/Myb"/>
</dbReference>
<dbReference type="EMBL" id="KN832881">
    <property type="protein sequence ID" value="KIM97870.1"/>
    <property type="molecule type" value="Genomic_DNA"/>
</dbReference>
<dbReference type="OrthoDB" id="5421421at2759"/>
<gene>
    <name evidence="3" type="ORF">OIDMADRAFT_147379</name>
</gene>
<dbReference type="Proteomes" id="UP000054321">
    <property type="component" value="Unassembled WGS sequence"/>
</dbReference>
<organism evidence="3 4">
    <name type="scientific">Oidiodendron maius (strain Zn)</name>
    <dbReference type="NCBI Taxonomy" id="913774"/>
    <lineage>
        <taxon>Eukaryota</taxon>
        <taxon>Fungi</taxon>
        <taxon>Dikarya</taxon>
        <taxon>Ascomycota</taxon>
        <taxon>Pezizomycotina</taxon>
        <taxon>Leotiomycetes</taxon>
        <taxon>Leotiomycetes incertae sedis</taxon>
        <taxon>Myxotrichaceae</taxon>
        <taxon>Oidiodendron</taxon>
    </lineage>
</organism>
<reference evidence="4" key="2">
    <citation type="submission" date="2015-01" db="EMBL/GenBank/DDBJ databases">
        <title>Evolutionary Origins and Diversification of the Mycorrhizal Mutualists.</title>
        <authorList>
            <consortium name="DOE Joint Genome Institute"/>
            <consortium name="Mycorrhizal Genomics Consortium"/>
            <person name="Kohler A."/>
            <person name="Kuo A."/>
            <person name="Nagy L.G."/>
            <person name="Floudas D."/>
            <person name="Copeland A."/>
            <person name="Barry K.W."/>
            <person name="Cichocki N."/>
            <person name="Veneault-Fourrey C."/>
            <person name="LaButti K."/>
            <person name="Lindquist E.A."/>
            <person name="Lipzen A."/>
            <person name="Lundell T."/>
            <person name="Morin E."/>
            <person name="Murat C."/>
            <person name="Riley R."/>
            <person name="Ohm R."/>
            <person name="Sun H."/>
            <person name="Tunlid A."/>
            <person name="Henrissat B."/>
            <person name="Grigoriev I.V."/>
            <person name="Hibbett D.S."/>
            <person name="Martin F."/>
        </authorList>
    </citation>
    <scope>NUCLEOTIDE SEQUENCE [LARGE SCALE GENOMIC DNA]</scope>
    <source>
        <strain evidence="4">Zn</strain>
    </source>
</reference>
<name>A0A0C3GP96_OIDMZ</name>
<feature type="compositionally biased region" description="Polar residues" evidence="1">
    <location>
        <begin position="209"/>
        <end position="226"/>
    </location>
</feature>
<dbReference type="InParanoid" id="A0A0C3GP96"/>
<evidence type="ECO:0000313" key="4">
    <source>
        <dbReference type="Proteomes" id="UP000054321"/>
    </source>
</evidence>
<reference evidence="3 4" key="1">
    <citation type="submission" date="2014-04" db="EMBL/GenBank/DDBJ databases">
        <authorList>
            <consortium name="DOE Joint Genome Institute"/>
            <person name="Kuo A."/>
            <person name="Martino E."/>
            <person name="Perotto S."/>
            <person name="Kohler A."/>
            <person name="Nagy L.G."/>
            <person name="Floudas D."/>
            <person name="Copeland A."/>
            <person name="Barry K.W."/>
            <person name="Cichocki N."/>
            <person name="Veneault-Fourrey C."/>
            <person name="LaButti K."/>
            <person name="Lindquist E.A."/>
            <person name="Lipzen A."/>
            <person name="Lundell T."/>
            <person name="Morin E."/>
            <person name="Murat C."/>
            <person name="Sun H."/>
            <person name="Tunlid A."/>
            <person name="Henrissat B."/>
            <person name="Grigoriev I.V."/>
            <person name="Hibbett D.S."/>
            <person name="Martin F."/>
            <person name="Nordberg H.P."/>
            <person name="Cantor M.N."/>
            <person name="Hua S.X."/>
        </authorList>
    </citation>
    <scope>NUCLEOTIDE SEQUENCE [LARGE SCALE GENOMIC DNA]</scope>
    <source>
        <strain evidence="3 4">Zn</strain>
    </source>
</reference>
<feature type="region of interest" description="Disordered" evidence="1">
    <location>
        <begin position="193"/>
        <end position="245"/>
    </location>
</feature>
<dbReference type="Gene3D" id="1.10.10.60">
    <property type="entry name" value="Homeodomain-like"/>
    <property type="match status" value="1"/>
</dbReference>
<evidence type="ECO:0000256" key="1">
    <source>
        <dbReference type="SAM" id="MobiDB-lite"/>
    </source>
</evidence>
<dbReference type="InterPro" id="IPR009057">
    <property type="entry name" value="Homeodomain-like_sf"/>
</dbReference>
<accession>A0A0C3GP96</accession>
<sequence length="446" mass="49502">MSAMGESYYNIHAARTHLHNQDLSPYSPVSSFNSPIQYDSSLITPVSLTQSLPVLSTSTVSSPRDLEAKLSPSPMSPTYPWLGCDDDYDEGHKSTEMKHKDPPGTRRISASDNSFPASPVVCYTPYFGQFGVSATPVSATSSSVSLVPSPRMNPANSLSSGEKPSGRVASPRMNQNYLGHTPSIVLLSTPHTLSVRQSSHDDGRDYRQASLQPVSPRSMTNSSSRETLGALPNRRKRKPVRDDRDGEIVLSGEMTTEEQILMQLTEHEHLPWKEVAVRFKEQTGKSMKVPALQMRKKRLVERLRVWTPSEEQALVMAWEEYSRSKWETIASNMPKYGCPEKWPKELVQKKWQEMHPGEDAPSVPDYESKWGGEQTSWSDGGESRSHSLHEGDGSIHIATTSSRTSTVDGARSRAGSGAASPIPFPPPQQHIVYENQQQHRVWGPGH</sequence>
<feature type="compositionally biased region" description="Low complexity" evidence="1">
    <location>
        <begin position="141"/>
        <end position="150"/>
    </location>
</feature>
<feature type="region of interest" description="Disordered" evidence="1">
    <location>
        <begin position="354"/>
        <end position="429"/>
    </location>
</feature>